<dbReference type="InterPro" id="IPR002678">
    <property type="entry name" value="DUF34/NIF3"/>
</dbReference>
<evidence type="ECO:0000313" key="12">
    <source>
        <dbReference type="EMBL" id="KAF5385676.1"/>
    </source>
</evidence>
<dbReference type="OrthoDB" id="5432at2759"/>
<keyword evidence="10" id="KW-0479">Metal-binding</keyword>
<name>A0A8H5HM67_9AGAR</name>
<dbReference type="Gene3D" id="3.40.430.10">
    <property type="entry name" value="Dihydrofolate Reductase, subunit A"/>
    <property type="match status" value="1"/>
</dbReference>
<comment type="function">
    <text evidence="1">Catalyzes an early step in riboflavin biosynthesis, the NADPH-dependent reduction of the ribose side chain of 2,5-diamino-6-ribosylamino-4(3H)-pyrimidinone 5'-phosphate, yielding 2,5-diamino-6-ribitylamino-4(3H)-pyrimidinone 5'-phosphate.</text>
</comment>
<evidence type="ECO:0000256" key="5">
    <source>
        <dbReference type="ARBA" id="ARBA00015035"/>
    </source>
</evidence>
<feature type="binding site" evidence="10">
    <location>
        <position position="260"/>
    </location>
    <ligand>
        <name>a divalent metal cation</name>
        <dbReference type="ChEBI" id="CHEBI:60240"/>
        <label>1</label>
    </ligand>
</feature>
<sequence length="432" mass="46712">MTAPPEFLTKLLDRYNESGSQSRPNVTLTFAQSLDAKIAGKGGKQLILSGKESMIMTHWMRTMHDGILVGIGTALNDDPQLNTRLLPPREPNPSLNGHNNPYHLPRPIILDMALRLSPQCKLLKNYSDGRGRRPWVVCAEPTADDDKVDWLARRKALEGAGARTVVLAPGPYADGLIPISDVLESLHALGIRSLMVEGGAQVIRSFFQGAKFVNTVIVTVAPTFVGEDGVSYNASLAEMASLLRCAASGISVFCPHTALDCTWGGINDWLAEGVLGTNDVGFVSPLEGEKFSRNGESEGALGRMVTFRTPIPMDVLEKRIKEHLKLPQIQVGYSAVEPSKPVKTVAICAGSGGSVFKGKTADVYFTGEMQHHEVLAAVAADTHVILCGHTNTERGYLPTLATKLDSQLRTAAFSETFDVVISETDKHPLQFV</sequence>
<comment type="similarity">
    <text evidence="3">Belongs to the HTP reductase family.</text>
</comment>
<evidence type="ECO:0000256" key="1">
    <source>
        <dbReference type="ARBA" id="ARBA00003555"/>
    </source>
</evidence>
<dbReference type="EC" id="1.1.1.302" evidence="4"/>
<feature type="domain" description="Bacterial bifunctional deaminase-reductase C-terminal" evidence="11">
    <location>
        <begin position="24"/>
        <end position="231"/>
    </location>
</feature>
<keyword evidence="13" id="KW-1185">Reference proteome</keyword>
<evidence type="ECO:0000256" key="6">
    <source>
        <dbReference type="ARBA" id="ARBA00030073"/>
    </source>
</evidence>
<protein>
    <recommendedName>
        <fullName evidence="5">2,5-diamino-6-ribosylamino-4(3H)-pyrimidinone 5'-phosphate reductase</fullName>
        <ecNumber evidence="4">1.1.1.302</ecNumber>
    </recommendedName>
    <alternativeName>
        <fullName evidence="7">2,5-diamino-6-(5-phospho-D-ribosylamino)pyrimidin-4(3H)-one reductase</fullName>
    </alternativeName>
    <alternativeName>
        <fullName evidence="6">2,5-diamino-6-ribitylamino-4(3H)-pyrimidinone 5'-phosphate synthase</fullName>
    </alternativeName>
</protein>
<dbReference type="GO" id="GO:0008703">
    <property type="term" value="F:5-amino-6-(5-phosphoribosylamino)uracil reductase activity"/>
    <property type="evidence" value="ECO:0007669"/>
    <property type="project" value="InterPro"/>
</dbReference>
<dbReference type="EMBL" id="JAACJN010000038">
    <property type="protein sequence ID" value="KAF5385676.1"/>
    <property type="molecule type" value="Genomic_DNA"/>
</dbReference>
<evidence type="ECO:0000256" key="8">
    <source>
        <dbReference type="ARBA" id="ARBA00047550"/>
    </source>
</evidence>
<comment type="similarity">
    <text evidence="2">Belongs to the GTP cyclohydrolase I type 2/NIF3 family.</text>
</comment>
<comment type="catalytic activity">
    <reaction evidence="8">
        <text>2,5-diamino-6-(1-D-ribitylamino)pyrimidin-4(3H)-one 5'-phosphate + NAD(+) = 2,5-diamino-6-(1-D-ribosylamino)pyrimidin-4(3H)-one 5'-phosphate + NADH + H(+)</text>
        <dbReference type="Rhea" id="RHEA:27274"/>
        <dbReference type="ChEBI" id="CHEBI:15378"/>
        <dbReference type="ChEBI" id="CHEBI:57540"/>
        <dbReference type="ChEBI" id="CHEBI:57945"/>
        <dbReference type="ChEBI" id="CHEBI:58890"/>
        <dbReference type="ChEBI" id="CHEBI:59545"/>
        <dbReference type="EC" id="1.1.1.302"/>
    </reaction>
</comment>
<evidence type="ECO:0000256" key="3">
    <source>
        <dbReference type="ARBA" id="ARBA00009723"/>
    </source>
</evidence>
<reference evidence="12 13" key="1">
    <citation type="journal article" date="2020" name="ISME J.">
        <title>Uncovering the hidden diversity of litter-decomposition mechanisms in mushroom-forming fungi.</title>
        <authorList>
            <person name="Floudas D."/>
            <person name="Bentzer J."/>
            <person name="Ahren D."/>
            <person name="Johansson T."/>
            <person name="Persson P."/>
            <person name="Tunlid A."/>
        </authorList>
    </citation>
    <scope>NUCLEOTIDE SEQUENCE [LARGE SCALE GENOMIC DNA]</scope>
    <source>
        <strain evidence="12 13">CBS 406.79</strain>
    </source>
</reference>
<evidence type="ECO:0000256" key="10">
    <source>
        <dbReference type="PIRSR" id="PIRSR602678-1"/>
    </source>
</evidence>
<dbReference type="GO" id="GO:0005739">
    <property type="term" value="C:mitochondrion"/>
    <property type="evidence" value="ECO:0007669"/>
    <property type="project" value="TreeGrafter"/>
</dbReference>
<comment type="catalytic activity">
    <reaction evidence="9">
        <text>2,5-diamino-6-(1-D-ribitylamino)pyrimidin-4(3H)-one 5'-phosphate + NADP(+) = 2,5-diamino-6-(1-D-ribosylamino)pyrimidin-4(3H)-one 5'-phosphate + NADPH + H(+)</text>
        <dbReference type="Rhea" id="RHEA:27278"/>
        <dbReference type="ChEBI" id="CHEBI:15378"/>
        <dbReference type="ChEBI" id="CHEBI:57783"/>
        <dbReference type="ChEBI" id="CHEBI:58349"/>
        <dbReference type="ChEBI" id="CHEBI:58890"/>
        <dbReference type="ChEBI" id="CHEBI:59545"/>
        <dbReference type="EC" id="1.1.1.302"/>
    </reaction>
</comment>
<evidence type="ECO:0000256" key="7">
    <source>
        <dbReference type="ARBA" id="ARBA00031630"/>
    </source>
</evidence>
<dbReference type="PANTHER" id="PTHR13799">
    <property type="entry name" value="NGG1 INTERACTING FACTOR 3"/>
    <property type="match status" value="1"/>
</dbReference>
<feature type="binding site" evidence="10">
    <location>
        <position position="393"/>
    </location>
    <ligand>
        <name>a divalent metal cation</name>
        <dbReference type="ChEBI" id="CHEBI:60240"/>
        <label>1</label>
    </ligand>
</feature>
<dbReference type="GO" id="GO:0046872">
    <property type="term" value="F:metal ion binding"/>
    <property type="evidence" value="ECO:0007669"/>
    <property type="project" value="UniProtKB-KW"/>
</dbReference>
<comment type="caution">
    <text evidence="12">The sequence shown here is derived from an EMBL/GenBank/DDBJ whole genome shotgun (WGS) entry which is preliminary data.</text>
</comment>
<evidence type="ECO:0000256" key="4">
    <source>
        <dbReference type="ARBA" id="ARBA00012851"/>
    </source>
</evidence>
<dbReference type="Pfam" id="PF01872">
    <property type="entry name" value="RibD_C"/>
    <property type="match status" value="1"/>
</dbReference>
<dbReference type="InterPro" id="IPR036069">
    <property type="entry name" value="DUF34/NIF3_sf"/>
</dbReference>
<dbReference type="InterPro" id="IPR024072">
    <property type="entry name" value="DHFR-like_dom_sf"/>
</dbReference>
<dbReference type="Proteomes" id="UP000518752">
    <property type="component" value="Unassembled WGS sequence"/>
</dbReference>
<feature type="binding site" evidence="10">
    <location>
        <position position="389"/>
    </location>
    <ligand>
        <name>a divalent metal cation</name>
        <dbReference type="ChEBI" id="CHEBI:60240"/>
        <label>1</label>
    </ligand>
</feature>
<dbReference type="GO" id="GO:0009231">
    <property type="term" value="P:riboflavin biosynthetic process"/>
    <property type="evidence" value="ECO:0007669"/>
    <property type="project" value="InterPro"/>
</dbReference>
<proteinExistence type="inferred from homology"/>
<dbReference type="InterPro" id="IPR002734">
    <property type="entry name" value="RibDG_C"/>
</dbReference>
<accession>A0A8H5HM67</accession>
<evidence type="ECO:0000313" key="13">
    <source>
        <dbReference type="Proteomes" id="UP000518752"/>
    </source>
</evidence>
<evidence type="ECO:0000259" key="11">
    <source>
        <dbReference type="Pfam" id="PF01872"/>
    </source>
</evidence>
<organism evidence="12 13">
    <name type="scientific">Collybiopsis confluens</name>
    <dbReference type="NCBI Taxonomy" id="2823264"/>
    <lineage>
        <taxon>Eukaryota</taxon>
        <taxon>Fungi</taxon>
        <taxon>Dikarya</taxon>
        <taxon>Basidiomycota</taxon>
        <taxon>Agaricomycotina</taxon>
        <taxon>Agaricomycetes</taxon>
        <taxon>Agaricomycetidae</taxon>
        <taxon>Agaricales</taxon>
        <taxon>Marasmiineae</taxon>
        <taxon>Omphalotaceae</taxon>
        <taxon>Collybiopsis</taxon>
    </lineage>
</organism>
<dbReference type="AlphaFoldDB" id="A0A8H5HM67"/>
<dbReference type="PANTHER" id="PTHR13799:SF13">
    <property type="entry name" value="NIF3-LIKE PROTEIN 1"/>
    <property type="match status" value="1"/>
</dbReference>
<evidence type="ECO:0000256" key="9">
    <source>
        <dbReference type="ARBA" id="ARBA00049020"/>
    </source>
</evidence>
<dbReference type="Gene3D" id="3.40.1390.30">
    <property type="entry name" value="NIF3 (NGG1p interacting factor 3)-like"/>
    <property type="match status" value="1"/>
</dbReference>
<evidence type="ECO:0000256" key="2">
    <source>
        <dbReference type="ARBA" id="ARBA00006964"/>
    </source>
</evidence>
<dbReference type="SUPFAM" id="SSF102705">
    <property type="entry name" value="NIF3 (NGG1p interacting factor 3)-like"/>
    <property type="match status" value="1"/>
</dbReference>
<dbReference type="SUPFAM" id="SSF53597">
    <property type="entry name" value="Dihydrofolate reductase-like"/>
    <property type="match status" value="1"/>
</dbReference>
<dbReference type="Pfam" id="PF01784">
    <property type="entry name" value="DUF34_NIF3"/>
    <property type="match status" value="1"/>
</dbReference>
<gene>
    <name evidence="12" type="ORF">D9757_005516</name>
</gene>